<organism evidence="1 2">
    <name type="scientific">Meloidogyne enterolobii</name>
    <name type="common">Root-knot nematode worm</name>
    <name type="synonym">Meloidogyne mayaguensis</name>
    <dbReference type="NCBI Taxonomy" id="390850"/>
    <lineage>
        <taxon>Eukaryota</taxon>
        <taxon>Metazoa</taxon>
        <taxon>Ecdysozoa</taxon>
        <taxon>Nematoda</taxon>
        <taxon>Chromadorea</taxon>
        <taxon>Rhabditida</taxon>
        <taxon>Tylenchina</taxon>
        <taxon>Tylenchomorpha</taxon>
        <taxon>Tylenchoidea</taxon>
        <taxon>Meloidogynidae</taxon>
        <taxon>Meloidogyninae</taxon>
        <taxon>Meloidogyne</taxon>
    </lineage>
</organism>
<keyword evidence="2" id="KW-1185">Reference proteome</keyword>
<protein>
    <submittedName>
        <fullName evidence="1">Uncharacterized protein</fullName>
    </submittedName>
</protein>
<proteinExistence type="predicted"/>
<comment type="caution">
    <text evidence="1">The sequence shown here is derived from an EMBL/GenBank/DDBJ whole genome shotgun (WGS) entry which is preliminary data.</text>
</comment>
<evidence type="ECO:0000313" key="1">
    <source>
        <dbReference type="EMBL" id="CAK5085283.1"/>
    </source>
</evidence>
<name>A0ACB1A4S8_MELEN</name>
<reference evidence="1" key="1">
    <citation type="submission" date="2023-11" db="EMBL/GenBank/DDBJ databases">
        <authorList>
            <person name="Poullet M."/>
        </authorList>
    </citation>
    <scope>NUCLEOTIDE SEQUENCE</scope>
    <source>
        <strain evidence="1">E1834</strain>
    </source>
</reference>
<accession>A0ACB1A4S8</accession>
<sequence length="91" mass="10170">MLALFSASTILLQIFQFIAPMPRSKGGLVEAISRNALLHFLIANLLTGFVNMFSDNILELKGIVTQSLILIIYSLNTSFLIYLIPIRRTSK</sequence>
<dbReference type="Proteomes" id="UP001497535">
    <property type="component" value="Unassembled WGS sequence"/>
</dbReference>
<gene>
    <name evidence="1" type="ORF">MENTE1834_LOCUS32722</name>
</gene>
<dbReference type="EMBL" id="CAVMJV010000057">
    <property type="protein sequence ID" value="CAK5085283.1"/>
    <property type="molecule type" value="Genomic_DNA"/>
</dbReference>
<evidence type="ECO:0000313" key="2">
    <source>
        <dbReference type="Proteomes" id="UP001497535"/>
    </source>
</evidence>